<feature type="region of interest" description="Disordered" evidence="11">
    <location>
        <begin position="1"/>
        <end position="28"/>
    </location>
</feature>
<dbReference type="GO" id="GO:0042176">
    <property type="term" value="P:regulation of protein catabolic process"/>
    <property type="evidence" value="ECO:0007669"/>
    <property type="project" value="UniProtKB-ARBA"/>
</dbReference>
<evidence type="ECO:0000256" key="4">
    <source>
        <dbReference type="ARBA" id="ARBA00023015"/>
    </source>
</evidence>
<name>A0A9W9USF6_PENBR</name>
<organism evidence="13 14">
    <name type="scientific">Penicillium brevicompactum</name>
    <dbReference type="NCBI Taxonomy" id="5074"/>
    <lineage>
        <taxon>Eukaryota</taxon>
        <taxon>Fungi</taxon>
        <taxon>Dikarya</taxon>
        <taxon>Ascomycota</taxon>
        <taxon>Pezizomycotina</taxon>
        <taxon>Eurotiomycetes</taxon>
        <taxon>Eurotiomycetidae</taxon>
        <taxon>Eurotiales</taxon>
        <taxon>Aspergillaceae</taxon>
        <taxon>Penicillium</taxon>
    </lineage>
</organism>
<keyword evidence="5" id="KW-0238">DNA-binding</keyword>
<evidence type="ECO:0000259" key="12">
    <source>
        <dbReference type="PROSITE" id="PS50048"/>
    </source>
</evidence>
<comment type="subcellular location">
    <subcellularLocation>
        <location evidence="1">Nucleus</location>
    </subcellularLocation>
</comment>
<comment type="similarity">
    <text evidence="8">Belongs to the prtT family.</text>
</comment>
<keyword evidence="3" id="KW-0862">Zinc</keyword>
<evidence type="ECO:0000313" key="14">
    <source>
        <dbReference type="Proteomes" id="UP001148299"/>
    </source>
</evidence>
<dbReference type="InterPro" id="IPR051089">
    <property type="entry name" value="prtT"/>
</dbReference>
<reference evidence="13" key="1">
    <citation type="submission" date="2022-12" db="EMBL/GenBank/DDBJ databases">
        <authorList>
            <person name="Petersen C."/>
        </authorList>
    </citation>
    <scope>NUCLEOTIDE SEQUENCE</scope>
    <source>
        <strain evidence="13">IBT 35675</strain>
    </source>
</reference>
<dbReference type="FunFam" id="4.10.240.10:FF:000011">
    <property type="entry name" value="Transcriptional activator of proteases prtT"/>
    <property type="match status" value="1"/>
</dbReference>
<dbReference type="GO" id="GO:0008270">
    <property type="term" value="F:zinc ion binding"/>
    <property type="evidence" value="ECO:0007669"/>
    <property type="project" value="InterPro"/>
</dbReference>
<comment type="caution">
    <text evidence="13">The sequence shown here is derived from an EMBL/GenBank/DDBJ whole genome shotgun (WGS) entry which is preliminary data.</text>
</comment>
<keyword evidence="7" id="KW-0539">Nucleus</keyword>
<dbReference type="CDD" id="cd12148">
    <property type="entry name" value="fungal_TF_MHR"/>
    <property type="match status" value="1"/>
</dbReference>
<evidence type="ECO:0000256" key="8">
    <source>
        <dbReference type="ARBA" id="ARBA00038134"/>
    </source>
</evidence>
<dbReference type="GO" id="GO:0000981">
    <property type="term" value="F:DNA-binding transcription factor activity, RNA polymerase II-specific"/>
    <property type="evidence" value="ECO:0007669"/>
    <property type="project" value="InterPro"/>
</dbReference>
<dbReference type="PANTHER" id="PTHR31845">
    <property type="entry name" value="FINGER DOMAIN PROTEIN, PUTATIVE-RELATED"/>
    <property type="match status" value="1"/>
</dbReference>
<evidence type="ECO:0000256" key="9">
    <source>
        <dbReference type="ARBA" id="ARBA00041135"/>
    </source>
</evidence>
<gene>
    <name evidence="13" type="ORF">N7541_006349</name>
</gene>
<dbReference type="PROSITE" id="PS50048">
    <property type="entry name" value="ZN2_CY6_FUNGAL_2"/>
    <property type="match status" value="1"/>
</dbReference>
<evidence type="ECO:0000256" key="7">
    <source>
        <dbReference type="ARBA" id="ARBA00023242"/>
    </source>
</evidence>
<accession>A0A9W9USF6</accession>
<dbReference type="EMBL" id="JAPZBR010000005">
    <property type="protein sequence ID" value="KAJ5353785.1"/>
    <property type="molecule type" value="Genomic_DNA"/>
</dbReference>
<dbReference type="Proteomes" id="UP001148299">
    <property type="component" value="Unassembled WGS sequence"/>
</dbReference>
<dbReference type="SUPFAM" id="SSF57701">
    <property type="entry name" value="Zn2/Cys6 DNA-binding domain"/>
    <property type="match status" value="1"/>
</dbReference>
<keyword evidence="14" id="KW-1185">Reference proteome</keyword>
<dbReference type="PANTHER" id="PTHR31845:SF34">
    <property type="entry name" value="TRANSCRIPTIONAL ACTIVATOR OF PROTEASES PRTT"/>
    <property type="match status" value="1"/>
</dbReference>
<dbReference type="SMART" id="SM00066">
    <property type="entry name" value="GAL4"/>
    <property type="match status" value="1"/>
</dbReference>
<dbReference type="InterPro" id="IPR001138">
    <property type="entry name" value="Zn2Cys6_DnaBD"/>
</dbReference>
<feature type="compositionally biased region" description="Polar residues" evidence="11">
    <location>
        <begin position="1"/>
        <end position="18"/>
    </location>
</feature>
<evidence type="ECO:0000256" key="2">
    <source>
        <dbReference type="ARBA" id="ARBA00022723"/>
    </source>
</evidence>
<evidence type="ECO:0000256" key="6">
    <source>
        <dbReference type="ARBA" id="ARBA00023163"/>
    </source>
</evidence>
<keyword evidence="2" id="KW-0479">Metal-binding</keyword>
<evidence type="ECO:0000256" key="5">
    <source>
        <dbReference type="ARBA" id="ARBA00023125"/>
    </source>
</evidence>
<dbReference type="AlphaFoldDB" id="A0A9W9USF6"/>
<dbReference type="CDD" id="cd00067">
    <property type="entry name" value="GAL4"/>
    <property type="match status" value="1"/>
</dbReference>
<keyword evidence="6" id="KW-0804">Transcription</keyword>
<dbReference type="GO" id="GO:0000976">
    <property type="term" value="F:transcription cis-regulatory region binding"/>
    <property type="evidence" value="ECO:0007669"/>
    <property type="project" value="TreeGrafter"/>
</dbReference>
<keyword evidence="4" id="KW-0805">Transcription regulation</keyword>
<evidence type="ECO:0000256" key="1">
    <source>
        <dbReference type="ARBA" id="ARBA00004123"/>
    </source>
</evidence>
<dbReference type="PROSITE" id="PS00463">
    <property type="entry name" value="ZN2_CY6_FUNGAL_1"/>
    <property type="match status" value="1"/>
</dbReference>
<evidence type="ECO:0000313" key="13">
    <source>
        <dbReference type="EMBL" id="KAJ5353785.1"/>
    </source>
</evidence>
<evidence type="ECO:0000256" key="3">
    <source>
        <dbReference type="ARBA" id="ARBA00022833"/>
    </source>
</evidence>
<dbReference type="Gene3D" id="4.10.240.10">
    <property type="entry name" value="Zn(2)-C6 fungal-type DNA-binding domain"/>
    <property type="match status" value="1"/>
</dbReference>
<dbReference type="GO" id="GO:0005634">
    <property type="term" value="C:nucleus"/>
    <property type="evidence" value="ECO:0007669"/>
    <property type="project" value="UniProtKB-SubCell"/>
</dbReference>
<reference evidence="13" key="2">
    <citation type="journal article" date="2023" name="IMA Fungus">
        <title>Comparative genomic study of the Penicillium genus elucidates a diverse pangenome and 15 lateral gene transfer events.</title>
        <authorList>
            <person name="Petersen C."/>
            <person name="Sorensen T."/>
            <person name="Nielsen M.R."/>
            <person name="Sondergaard T.E."/>
            <person name="Sorensen J.L."/>
            <person name="Fitzpatrick D.A."/>
            <person name="Frisvad J.C."/>
            <person name="Nielsen K.L."/>
        </authorList>
    </citation>
    <scope>NUCLEOTIDE SEQUENCE</scope>
    <source>
        <strain evidence="13">IBT 35675</strain>
    </source>
</reference>
<proteinExistence type="inferred from homology"/>
<dbReference type="InterPro" id="IPR036864">
    <property type="entry name" value="Zn2-C6_fun-type_DNA-bd_sf"/>
</dbReference>
<sequence>MTRTDPPNSTMSWGTKSHINPEDGGRIDSVAGQDLRPKGRIRRSMTACNTCRKLKTRCDVDPRGHACRRCLSLRLECELPETTDRFQDNVSTWSDAGAAIPSIEERLVSLERGMGEMIHLMRQMVNRTPNMSSSFESQARSNSIDGTVSGDSVSSSLYPIKPAQLIRDLQVECFGERDQFSTDADILGDIVTQGIVDSKICVKMIELYVLSTLEGKDLAANNIDSFVEYFGHWVSIDHSSSIQHNTLLFNIACLLASRYLPGFPQQTARDISLHVQHTVTKMLWKPPPLTMDMLRALTLLCLYSTSVHKEGLMDDWLLSGISINHALISFNFLNTLPGDNPNCDELISQMRLWNTLCITQLHSALANGRAVNIQPQYIDQCPRILEHAGATTEDGRIVAEIQLYRISLKLQHSPHRIQFAEPEYEEIERWKVEWAHLFSEYRRNHSKSPTNKPQASNDDSTLELNLWFCQLLLHRTAARIQLDSDRLIPEICGNARLIISRFLQTRFSSAPALIDHIYFIVGYAALTLCDYNLSDPLINQVRGFMLHLAPSGDNLSYRIACILGEVQRRYSEASTVVSENSSPTEVKGVPIFGTHHSRAGMDLSQLMPASQALDSLVEGYDCLQQLMPGFASQPISQPSFETPGLFQHSAPVIGGAMPVGLVPRQLHDW</sequence>
<protein>
    <recommendedName>
        <fullName evidence="9">Transcriptional activator of proteases prtT</fullName>
    </recommendedName>
    <alternativeName>
        <fullName evidence="10">Zn(2)-C6 zinc finger-containing protein prtT</fullName>
    </alternativeName>
</protein>
<feature type="domain" description="Zn(2)-C6 fungal-type" evidence="12">
    <location>
        <begin position="47"/>
        <end position="79"/>
    </location>
</feature>
<evidence type="ECO:0000256" key="10">
    <source>
        <dbReference type="ARBA" id="ARBA00042461"/>
    </source>
</evidence>
<dbReference type="GO" id="GO:0045893">
    <property type="term" value="P:positive regulation of DNA-templated transcription"/>
    <property type="evidence" value="ECO:0007669"/>
    <property type="project" value="UniProtKB-ARBA"/>
</dbReference>
<dbReference type="Pfam" id="PF00172">
    <property type="entry name" value="Zn_clus"/>
    <property type="match status" value="1"/>
</dbReference>
<evidence type="ECO:0000256" key="11">
    <source>
        <dbReference type="SAM" id="MobiDB-lite"/>
    </source>
</evidence>